<dbReference type="Proteomes" id="UP000440066">
    <property type="component" value="Unassembled WGS sequence"/>
</dbReference>
<organism evidence="5 6">
    <name type="scientific">Fundicoccus ignavus</name>
    <dbReference type="NCBI Taxonomy" id="2664442"/>
    <lineage>
        <taxon>Bacteria</taxon>
        <taxon>Bacillati</taxon>
        <taxon>Bacillota</taxon>
        <taxon>Bacilli</taxon>
        <taxon>Lactobacillales</taxon>
        <taxon>Aerococcaceae</taxon>
        <taxon>Fundicoccus</taxon>
    </lineage>
</organism>
<protein>
    <recommendedName>
        <fullName evidence="7">DnaD domain-containing protein</fullName>
    </recommendedName>
</protein>
<evidence type="ECO:0008006" key="7">
    <source>
        <dbReference type="Google" id="ProtNLM"/>
    </source>
</evidence>
<dbReference type="InterPro" id="IPR006343">
    <property type="entry name" value="DnaB/C_C"/>
</dbReference>
<name>A0A844CAY2_9LACT</name>
<evidence type="ECO:0000313" key="6">
    <source>
        <dbReference type="Proteomes" id="UP000440066"/>
    </source>
</evidence>
<dbReference type="Pfam" id="PF25888">
    <property type="entry name" value="WHD_DnaB"/>
    <property type="match status" value="1"/>
</dbReference>
<feature type="domain" description="Replicative helicase loading/DNA remodeling protein DnaB N-terminal winged helix" evidence="4">
    <location>
        <begin position="12"/>
        <end position="275"/>
    </location>
</feature>
<comment type="similarity">
    <text evidence="1">Belongs to the DnaB/DnaD family.</text>
</comment>
<feature type="region of interest" description="Disordered" evidence="2">
    <location>
        <begin position="284"/>
        <end position="308"/>
    </location>
</feature>
<evidence type="ECO:0000259" key="4">
    <source>
        <dbReference type="Pfam" id="PF25888"/>
    </source>
</evidence>
<dbReference type="Pfam" id="PF07261">
    <property type="entry name" value="DnaB_2"/>
    <property type="match status" value="1"/>
</dbReference>
<comment type="caution">
    <text evidence="5">The sequence shown here is derived from an EMBL/GenBank/DDBJ whole genome shotgun (WGS) entry which is preliminary data.</text>
</comment>
<proteinExistence type="inferred from homology"/>
<feature type="compositionally biased region" description="Polar residues" evidence="2">
    <location>
        <begin position="293"/>
        <end position="304"/>
    </location>
</feature>
<accession>A0A844CAY2</accession>
<evidence type="ECO:0000256" key="2">
    <source>
        <dbReference type="SAM" id="MobiDB-lite"/>
    </source>
</evidence>
<evidence type="ECO:0000313" key="5">
    <source>
        <dbReference type="EMBL" id="MRJ47587.1"/>
    </source>
</evidence>
<evidence type="ECO:0000259" key="3">
    <source>
        <dbReference type="Pfam" id="PF07261"/>
    </source>
</evidence>
<dbReference type="InterPro" id="IPR058660">
    <property type="entry name" value="WHD_DnaB"/>
</dbReference>
<evidence type="ECO:0000256" key="1">
    <source>
        <dbReference type="ARBA" id="ARBA00093462"/>
    </source>
</evidence>
<sequence length="529" mass="61258">MDWRIRHMSQKINPLQPFLVKHQNSLAPLQMQSLMQLYQPIVGSTAISLYLTLLNQPLETANQSQRVLHAQLIQFMNVGISVCDEARQRLEAVGLLRTYRDRSSHDDWRYQTLLYDLQQPLDIHQFLNNPLLSTTLFKQIGDQDYYRLLRMWQVETIDADQYTEITSSFQDVFYYVKQDATEVIEASLLERQFKQQTSDAEVSVVNEQFDYAKFLRFIMSEGVEHTQLTQVLKEHVLTTSKTYELDEVQMMQVVLLAINDVTDQIQLDKIKEIADKKTFFAQKRAPQMAATPETKSSENGNDSTSPRDLKTFPFDYTDAEIKQRHAELIQEFPNFTEKDIHLVVLCEQMPNDAFLVQTKAAKGGFATDNEQFYVRDLLTKTNLAPEIINFLIYYLLVIESKESVYKGDLQRTASEWQQNALKTTGHAIEYSRNKAQMKEKQQVMQAKQRTNYQPYKRRNQREEIIPDWMKNKEQNAASEKANVQMPNNQGTASQANHNLAENEEAIRARLGKLLGEDVNGNANNASNND</sequence>
<feature type="domain" description="DnaB/C C-terminal" evidence="3">
    <location>
        <begin position="360"/>
        <end position="430"/>
    </location>
</feature>
<reference evidence="5 6" key="1">
    <citation type="submission" date="2019-11" db="EMBL/GenBank/DDBJ databases">
        <title>Characterisation of Fundicoccus ignavus gen. nov. sp. nov., a novel genus of the family Aerococcaceae from bulk tank milk.</title>
        <authorList>
            <person name="Siebert A."/>
            <person name="Huptas C."/>
            <person name="Wenning M."/>
            <person name="Scherer S."/>
            <person name="Doll E.V."/>
        </authorList>
    </citation>
    <scope>NUCLEOTIDE SEQUENCE [LARGE SCALE GENOMIC DNA]</scope>
    <source>
        <strain evidence="5 6">DSM 109652</strain>
    </source>
</reference>
<gene>
    <name evidence="5" type="ORF">GF867_08415</name>
</gene>
<dbReference type="AlphaFoldDB" id="A0A844CAY2"/>
<dbReference type="EMBL" id="WJQT01000011">
    <property type="protein sequence ID" value="MRJ47587.1"/>
    <property type="molecule type" value="Genomic_DNA"/>
</dbReference>